<evidence type="ECO:0000313" key="1">
    <source>
        <dbReference type="EMBL" id="JAD73766.1"/>
    </source>
</evidence>
<organism evidence="1">
    <name type="scientific">Arundo donax</name>
    <name type="common">Giant reed</name>
    <name type="synonym">Donax arundinaceus</name>
    <dbReference type="NCBI Taxonomy" id="35708"/>
    <lineage>
        <taxon>Eukaryota</taxon>
        <taxon>Viridiplantae</taxon>
        <taxon>Streptophyta</taxon>
        <taxon>Embryophyta</taxon>
        <taxon>Tracheophyta</taxon>
        <taxon>Spermatophyta</taxon>
        <taxon>Magnoliopsida</taxon>
        <taxon>Liliopsida</taxon>
        <taxon>Poales</taxon>
        <taxon>Poaceae</taxon>
        <taxon>PACMAD clade</taxon>
        <taxon>Arundinoideae</taxon>
        <taxon>Arundineae</taxon>
        <taxon>Arundo</taxon>
    </lineage>
</organism>
<dbReference type="EMBL" id="GBRH01224129">
    <property type="protein sequence ID" value="JAD73766.1"/>
    <property type="molecule type" value="Transcribed_RNA"/>
</dbReference>
<name>A0A0A9CDV0_ARUDO</name>
<reference evidence="1" key="2">
    <citation type="journal article" date="2015" name="Data Brief">
        <title>Shoot transcriptome of the giant reed, Arundo donax.</title>
        <authorList>
            <person name="Barrero R.A."/>
            <person name="Guerrero F.D."/>
            <person name="Moolhuijzen P."/>
            <person name="Goolsby J.A."/>
            <person name="Tidwell J."/>
            <person name="Bellgard S.E."/>
            <person name="Bellgard M.I."/>
        </authorList>
    </citation>
    <scope>NUCLEOTIDE SEQUENCE</scope>
    <source>
        <tissue evidence="1">Shoot tissue taken approximately 20 cm above the soil surface</tissue>
    </source>
</reference>
<dbReference type="AlphaFoldDB" id="A0A0A9CDV0"/>
<proteinExistence type="predicted"/>
<accession>A0A0A9CDV0</accession>
<reference evidence="1" key="1">
    <citation type="submission" date="2014-09" db="EMBL/GenBank/DDBJ databases">
        <authorList>
            <person name="Magalhaes I.L.F."/>
            <person name="Oliveira U."/>
            <person name="Santos F.R."/>
            <person name="Vidigal T.H.D.A."/>
            <person name="Brescovit A.D."/>
            <person name="Santos A.J."/>
        </authorList>
    </citation>
    <scope>NUCLEOTIDE SEQUENCE</scope>
    <source>
        <tissue evidence="1">Shoot tissue taken approximately 20 cm above the soil surface</tissue>
    </source>
</reference>
<sequence>MTAVVMTWKIWTDLSQN</sequence>
<protein>
    <submittedName>
        <fullName evidence="1">Uncharacterized protein</fullName>
    </submittedName>
</protein>